<dbReference type="SUPFAM" id="SSF46785">
    <property type="entry name" value="Winged helix' DNA-binding domain"/>
    <property type="match status" value="1"/>
</dbReference>
<organism evidence="6 7">
    <name type="scientific">Nannocystis radixulma</name>
    <dbReference type="NCBI Taxonomy" id="2995305"/>
    <lineage>
        <taxon>Bacteria</taxon>
        <taxon>Pseudomonadati</taxon>
        <taxon>Myxococcota</taxon>
        <taxon>Polyangia</taxon>
        <taxon>Nannocystales</taxon>
        <taxon>Nannocystaceae</taxon>
        <taxon>Nannocystis</taxon>
    </lineage>
</organism>
<comment type="caution">
    <text evidence="6">The sequence shown here is derived from an EMBL/GenBank/DDBJ whole genome shotgun (WGS) entry which is preliminary data.</text>
</comment>
<dbReference type="InterPro" id="IPR036390">
    <property type="entry name" value="WH_DNA-bd_sf"/>
</dbReference>
<gene>
    <name evidence="6" type="ORF">POL58_01775</name>
</gene>
<keyword evidence="3" id="KW-0238">DNA-binding</keyword>
<dbReference type="Pfam" id="PF00126">
    <property type="entry name" value="HTH_1"/>
    <property type="match status" value="1"/>
</dbReference>
<keyword evidence="2" id="KW-0805">Transcription regulation</keyword>
<evidence type="ECO:0000313" key="7">
    <source>
        <dbReference type="Proteomes" id="UP001217838"/>
    </source>
</evidence>
<reference evidence="6 7" key="1">
    <citation type="submission" date="2022-11" db="EMBL/GenBank/DDBJ databases">
        <title>Minimal conservation of predation-associated metabolite biosynthetic gene clusters underscores biosynthetic potential of Myxococcota including descriptions for ten novel species: Archangium lansinium sp. nov., Myxococcus landrumus sp. nov., Nannocystis bai.</title>
        <authorList>
            <person name="Ahearne A."/>
            <person name="Stevens C."/>
            <person name="Dowd S."/>
        </authorList>
    </citation>
    <scope>NUCLEOTIDE SEQUENCE [LARGE SCALE GENOMIC DNA]</scope>
    <source>
        <strain evidence="6 7">NCELM</strain>
    </source>
</reference>
<dbReference type="Proteomes" id="UP001217838">
    <property type="component" value="Unassembled WGS sequence"/>
</dbReference>
<evidence type="ECO:0000313" key="6">
    <source>
        <dbReference type="EMBL" id="MDC0666442.1"/>
    </source>
</evidence>
<evidence type="ECO:0000256" key="2">
    <source>
        <dbReference type="ARBA" id="ARBA00023015"/>
    </source>
</evidence>
<keyword evidence="7" id="KW-1185">Reference proteome</keyword>
<dbReference type="Gene3D" id="1.10.10.10">
    <property type="entry name" value="Winged helix-like DNA-binding domain superfamily/Winged helix DNA-binding domain"/>
    <property type="match status" value="1"/>
</dbReference>
<dbReference type="Gene3D" id="3.40.190.290">
    <property type="match status" value="1"/>
</dbReference>
<evidence type="ECO:0000259" key="5">
    <source>
        <dbReference type="PROSITE" id="PS50931"/>
    </source>
</evidence>
<name>A0ABT5AZS6_9BACT</name>
<accession>A0ABT5AZS6</accession>
<evidence type="ECO:0000256" key="1">
    <source>
        <dbReference type="ARBA" id="ARBA00009437"/>
    </source>
</evidence>
<protein>
    <submittedName>
        <fullName evidence="6">LysR family transcriptional regulator</fullName>
    </submittedName>
</protein>
<feature type="domain" description="HTH lysR-type" evidence="5">
    <location>
        <begin position="1"/>
        <end position="59"/>
    </location>
</feature>
<proteinExistence type="inferred from homology"/>
<comment type="similarity">
    <text evidence="1">Belongs to the LysR transcriptional regulatory family.</text>
</comment>
<dbReference type="EMBL" id="JAQNDN010000001">
    <property type="protein sequence ID" value="MDC0666442.1"/>
    <property type="molecule type" value="Genomic_DNA"/>
</dbReference>
<dbReference type="InterPro" id="IPR000847">
    <property type="entry name" value="LysR_HTH_N"/>
</dbReference>
<sequence>MRGLPELEAVLAVARTKGFRLAAAELGTSRTALSAQVASVEERLGVRLFNRTTRSVSLTEAGARFVAEVGPAVARIRAAMDSAKTARATLSGTLRINCSIGAAERITDPLVLPFVRRHPGVHVDLVTESRLIDIVAAGFDAGIRLADDVPRDMIAEPLGLEVRFVIAGTPKLLRSGPPIDKPADLLQYPCIRPRRPSGDIYRWELSRRGRHVAMDVRGPLTLDAPTVMRTAVREGVGLAYLPEWFIADELESGKLVRVLEDWTPSLGGLCLYHPSAQYVPPALRAFLDMIRETRKKKTPRSAPGA</sequence>
<dbReference type="InterPro" id="IPR036388">
    <property type="entry name" value="WH-like_DNA-bd_sf"/>
</dbReference>
<dbReference type="InterPro" id="IPR058163">
    <property type="entry name" value="LysR-type_TF_proteobact-type"/>
</dbReference>
<dbReference type="Pfam" id="PF03466">
    <property type="entry name" value="LysR_substrate"/>
    <property type="match status" value="1"/>
</dbReference>
<dbReference type="PANTHER" id="PTHR30537">
    <property type="entry name" value="HTH-TYPE TRANSCRIPTIONAL REGULATOR"/>
    <property type="match status" value="1"/>
</dbReference>
<dbReference type="RefSeq" id="WP_271993994.1">
    <property type="nucleotide sequence ID" value="NZ_JAQNDN010000001.1"/>
</dbReference>
<dbReference type="PANTHER" id="PTHR30537:SF5">
    <property type="entry name" value="HTH-TYPE TRANSCRIPTIONAL ACTIVATOR TTDR-RELATED"/>
    <property type="match status" value="1"/>
</dbReference>
<dbReference type="InterPro" id="IPR005119">
    <property type="entry name" value="LysR_subst-bd"/>
</dbReference>
<dbReference type="SUPFAM" id="SSF53850">
    <property type="entry name" value="Periplasmic binding protein-like II"/>
    <property type="match status" value="1"/>
</dbReference>
<dbReference type="PROSITE" id="PS50931">
    <property type="entry name" value="HTH_LYSR"/>
    <property type="match status" value="1"/>
</dbReference>
<evidence type="ECO:0000256" key="3">
    <source>
        <dbReference type="ARBA" id="ARBA00023125"/>
    </source>
</evidence>
<evidence type="ECO:0000256" key="4">
    <source>
        <dbReference type="ARBA" id="ARBA00023163"/>
    </source>
</evidence>
<keyword evidence="4" id="KW-0804">Transcription</keyword>